<evidence type="ECO:0000256" key="1">
    <source>
        <dbReference type="ARBA" id="ARBA00022801"/>
    </source>
</evidence>
<dbReference type="Pfam" id="PF12706">
    <property type="entry name" value="Lactamase_B_2"/>
    <property type="match status" value="1"/>
</dbReference>
<gene>
    <name evidence="3" type="ORF">NFG58_14800</name>
</gene>
<dbReference type="InterPro" id="IPR044094">
    <property type="entry name" value="AtsA-like_MBL-fold"/>
</dbReference>
<feature type="domain" description="Metallo-beta-lactamase" evidence="2">
    <location>
        <begin position="89"/>
        <end position="303"/>
    </location>
</feature>
<dbReference type="InterPro" id="IPR001279">
    <property type="entry name" value="Metallo-B-lactamas"/>
</dbReference>
<dbReference type="PANTHER" id="PTHR46018:SF2">
    <property type="entry name" value="ZINC PHOSPHODIESTERASE ELAC PROTEIN 1"/>
    <property type="match status" value="1"/>
</dbReference>
<evidence type="ECO:0000313" key="3">
    <source>
        <dbReference type="EMBL" id="XBO69882.1"/>
    </source>
</evidence>
<dbReference type="AlphaFoldDB" id="A0AAU7KEI6"/>
<dbReference type="GO" id="GO:0042781">
    <property type="term" value="F:3'-tRNA processing endoribonuclease activity"/>
    <property type="evidence" value="ECO:0007669"/>
    <property type="project" value="TreeGrafter"/>
</dbReference>
<dbReference type="SUPFAM" id="SSF56281">
    <property type="entry name" value="Metallo-hydrolase/oxidoreductase"/>
    <property type="match status" value="1"/>
</dbReference>
<dbReference type="PANTHER" id="PTHR46018">
    <property type="entry name" value="ZINC PHOSPHODIESTERASE ELAC PROTEIN 1"/>
    <property type="match status" value="1"/>
</dbReference>
<name>A0AAU7KEI6_9GAMM</name>
<sequence length="336" mass="36380">MPITTNIATSITTTIATSFAQPRRLAGPRPTPRAIATFLALASAALFSATLSTAAQADTSIVMLGTGTPVPDGERAGSGVAVIHDGEAYLFDVGPGVVERASQAQERMGIEALAPVNIERLFLTHLHSDHVLDYPELLGTYWWRREQPISVVGPVGTEAMSQGVYTMLAEDTNTRLADKSPVTNPAAARALVTEIEKEGLVHESPGISIHAFGVTHGDWEQAYGYKVVTDDLTLVISGDTSLSEEVRRQASGADVLIHEVISRQGWEQLSPQWQAYHQYAHTLSDELAELAREARPGTLVLTHVLHYSAPRESVLDEVRADYDGRVLLPDDLDVIE</sequence>
<dbReference type="EMBL" id="CP098827">
    <property type="protein sequence ID" value="XBO69882.1"/>
    <property type="molecule type" value="Genomic_DNA"/>
</dbReference>
<reference evidence="3" key="1">
    <citation type="submission" date="2022-06" db="EMBL/GenBank/DDBJ databases">
        <title>A novel DMS-producing enzyme.</title>
        <authorList>
            <person name="Zhang Y."/>
        </authorList>
    </citation>
    <scope>NUCLEOTIDE SEQUENCE</scope>
    <source>
        <strain evidence="3">RT37</strain>
    </source>
</reference>
<dbReference type="RefSeq" id="WP_348826850.1">
    <property type="nucleotide sequence ID" value="NZ_CP098827.1"/>
</dbReference>
<dbReference type="InterPro" id="IPR036866">
    <property type="entry name" value="RibonucZ/Hydroxyglut_hydro"/>
</dbReference>
<dbReference type="CDD" id="cd07719">
    <property type="entry name" value="arylsulfatase_AtsA-like_MBL-fold"/>
    <property type="match status" value="1"/>
</dbReference>
<evidence type="ECO:0000259" key="2">
    <source>
        <dbReference type="Pfam" id="PF12706"/>
    </source>
</evidence>
<dbReference type="Gene3D" id="3.60.15.10">
    <property type="entry name" value="Ribonuclease Z/Hydroxyacylglutathione hydrolase-like"/>
    <property type="match status" value="1"/>
</dbReference>
<keyword evidence="1" id="KW-0378">Hydrolase</keyword>
<accession>A0AAU7KEI6</accession>
<protein>
    <submittedName>
        <fullName evidence="3">MBL fold metallo-hydrolase</fullName>
    </submittedName>
</protein>
<organism evidence="3">
    <name type="scientific">Halomonas sp. RT37</name>
    <dbReference type="NCBI Taxonomy" id="2950872"/>
    <lineage>
        <taxon>Bacteria</taxon>
        <taxon>Pseudomonadati</taxon>
        <taxon>Pseudomonadota</taxon>
        <taxon>Gammaproteobacteria</taxon>
        <taxon>Oceanospirillales</taxon>
        <taxon>Halomonadaceae</taxon>
        <taxon>Halomonas</taxon>
    </lineage>
</organism>
<proteinExistence type="predicted"/>